<name>A0A388KQX7_CHABU</name>
<feature type="domain" description="EF-hand" evidence="4">
    <location>
        <begin position="348"/>
        <end position="383"/>
    </location>
</feature>
<evidence type="ECO:0000313" key="5">
    <source>
        <dbReference type="EMBL" id="GBG72464.1"/>
    </source>
</evidence>
<feature type="compositionally biased region" description="Polar residues" evidence="3">
    <location>
        <begin position="124"/>
        <end position="154"/>
    </location>
</feature>
<keyword evidence="6" id="KW-1185">Reference proteome</keyword>
<dbReference type="Proteomes" id="UP000265515">
    <property type="component" value="Unassembled WGS sequence"/>
</dbReference>
<dbReference type="InterPro" id="IPR011992">
    <property type="entry name" value="EF-hand-dom_pair"/>
</dbReference>
<dbReference type="GO" id="GO:0005509">
    <property type="term" value="F:calcium ion binding"/>
    <property type="evidence" value="ECO:0007669"/>
    <property type="project" value="InterPro"/>
</dbReference>
<organism evidence="5 6">
    <name type="scientific">Chara braunii</name>
    <name type="common">Braun's stonewort</name>
    <dbReference type="NCBI Taxonomy" id="69332"/>
    <lineage>
        <taxon>Eukaryota</taxon>
        <taxon>Viridiplantae</taxon>
        <taxon>Streptophyta</taxon>
        <taxon>Charophyceae</taxon>
        <taxon>Charales</taxon>
        <taxon>Characeae</taxon>
        <taxon>Chara</taxon>
    </lineage>
</organism>
<proteinExistence type="predicted"/>
<reference evidence="5 6" key="1">
    <citation type="journal article" date="2018" name="Cell">
        <title>The Chara Genome: Secondary Complexity and Implications for Plant Terrestrialization.</title>
        <authorList>
            <person name="Nishiyama T."/>
            <person name="Sakayama H."/>
            <person name="Vries J.D."/>
            <person name="Buschmann H."/>
            <person name="Saint-Marcoux D."/>
            <person name="Ullrich K.K."/>
            <person name="Haas F.B."/>
            <person name="Vanderstraeten L."/>
            <person name="Becker D."/>
            <person name="Lang D."/>
            <person name="Vosolsobe S."/>
            <person name="Rombauts S."/>
            <person name="Wilhelmsson P.K.I."/>
            <person name="Janitza P."/>
            <person name="Kern R."/>
            <person name="Heyl A."/>
            <person name="Rumpler F."/>
            <person name="Villalobos L.I.A.C."/>
            <person name="Clay J.M."/>
            <person name="Skokan R."/>
            <person name="Toyoda A."/>
            <person name="Suzuki Y."/>
            <person name="Kagoshima H."/>
            <person name="Schijlen E."/>
            <person name="Tajeshwar N."/>
            <person name="Catarino B."/>
            <person name="Hetherington A.J."/>
            <person name="Saltykova A."/>
            <person name="Bonnot C."/>
            <person name="Breuninger H."/>
            <person name="Symeonidi A."/>
            <person name="Radhakrishnan G.V."/>
            <person name="Van Nieuwerburgh F."/>
            <person name="Deforce D."/>
            <person name="Chang C."/>
            <person name="Karol K.G."/>
            <person name="Hedrich R."/>
            <person name="Ulvskov P."/>
            <person name="Glockner G."/>
            <person name="Delwiche C.F."/>
            <person name="Petrasek J."/>
            <person name="Van de Peer Y."/>
            <person name="Friml J."/>
            <person name="Beilby M."/>
            <person name="Dolan L."/>
            <person name="Kohara Y."/>
            <person name="Sugano S."/>
            <person name="Fujiyama A."/>
            <person name="Delaux P.-M."/>
            <person name="Quint M."/>
            <person name="TheiBen G."/>
            <person name="Hagemann M."/>
            <person name="Harholt J."/>
            <person name="Dunand C."/>
            <person name="Zachgo S."/>
            <person name="Langdale J."/>
            <person name="Maumus F."/>
            <person name="Straeten D.V.D."/>
            <person name="Gould S.B."/>
            <person name="Rensing S.A."/>
        </authorList>
    </citation>
    <scope>NUCLEOTIDE SEQUENCE [LARGE SCALE GENOMIC DNA]</scope>
    <source>
        <strain evidence="5 6">S276</strain>
    </source>
</reference>
<dbReference type="Gramene" id="GBG72464">
    <property type="protein sequence ID" value="GBG72464"/>
    <property type="gene ID" value="CBR_g12038"/>
</dbReference>
<gene>
    <name evidence="5" type="ORF">CBR_g12038</name>
</gene>
<feature type="domain" description="EF-hand" evidence="4">
    <location>
        <begin position="274"/>
        <end position="309"/>
    </location>
</feature>
<dbReference type="PROSITE" id="PS50222">
    <property type="entry name" value="EF_HAND_2"/>
    <property type="match status" value="4"/>
</dbReference>
<dbReference type="PROSITE" id="PS00018">
    <property type="entry name" value="EF_HAND_1"/>
    <property type="match status" value="4"/>
</dbReference>
<dbReference type="InterPro" id="IPR002048">
    <property type="entry name" value="EF_hand_dom"/>
</dbReference>
<evidence type="ECO:0000256" key="1">
    <source>
        <dbReference type="ARBA" id="ARBA00022737"/>
    </source>
</evidence>
<dbReference type="Pfam" id="PF13499">
    <property type="entry name" value="EF-hand_7"/>
    <property type="match status" value="2"/>
</dbReference>
<dbReference type="InterPro" id="IPR050145">
    <property type="entry name" value="Centrin_CML-like"/>
</dbReference>
<sequence>MATETSEAGTPAIAKAAQPEEAEVEAIAGEVEPTAEDRPCTGESPTQAVDASKSSSTVDISCGKSLSRPVSDGEMASGPVTDGGMASGPDTDGQLLGSGGAKAAGPKMERKPSIAKYYVQDLESGSSAVTSDGRQVASSGSGPDTPDGQSSGSGAANARPPRIERKSSIAKLVQDLESGSGPVTSDGESPSGPYATDGQSGSGAEKARRPRMERKPSIAKLVKDLEDKANADKAPPPTGPPTATIGKADRARAVESAIFRGGGGGVAPVRRFRTHLKELMDAFQVFDADRSGMISADELVVLFKSIGIQLTEEETSSMINEVDSNGSGTLEFIEFVRMMESSADGESSIQKKLYEAFQFFDRSGDGRISPQELQDALHKLRGELVPIREVKIMMGKADVDRDGHISFKEFLKLLATSSFDHEQQASG</sequence>
<feature type="compositionally biased region" description="Polar residues" evidence="3">
    <location>
        <begin position="43"/>
        <end position="59"/>
    </location>
</feature>
<dbReference type="STRING" id="69332.A0A388KQX7"/>
<feature type="region of interest" description="Disordered" evidence="3">
    <location>
        <begin position="124"/>
        <end position="248"/>
    </location>
</feature>
<evidence type="ECO:0000313" key="6">
    <source>
        <dbReference type="Proteomes" id="UP000265515"/>
    </source>
</evidence>
<keyword evidence="2" id="KW-0106">Calcium</keyword>
<dbReference type="GO" id="GO:0043226">
    <property type="term" value="C:organelle"/>
    <property type="evidence" value="ECO:0007669"/>
    <property type="project" value="UniProtKB-ARBA"/>
</dbReference>
<evidence type="ECO:0000256" key="3">
    <source>
        <dbReference type="SAM" id="MobiDB-lite"/>
    </source>
</evidence>
<keyword evidence="1" id="KW-0677">Repeat</keyword>
<feature type="domain" description="EF-hand" evidence="4">
    <location>
        <begin position="385"/>
        <end position="420"/>
    </location>
</feature>
<comment type="caution">
    <text evidence="5">The sequence shown here is derived from an EMBL/GenBank/DDBJ whole genome shotgun (WGS) entry which is preliminary data.</text>
</comment>
<dbReference type="Gene3D" id="1.10.238.10">
    <property type="entry name" value="EF-hand"/>
    <property type="match status" value="2"/>
</dbReference>
<evidence type="ECO:0000259" key="4">
    <source>
        <dbReference type="PROSITE" id="PS50222"/>
    </source>
</evidence>
<dbReference type="PANTHER" id="PTHR23050">
    <property type="entry name" value="CALCIUM BINDING PROTEIN"/>
    <property type="match status" value="1"/>
</dbReference>
<dbReference type="InterPro" id="IPR018247">
    <property type="entry name" value="EF_Hand_1_Ca_BS"/>
</dbReference>
<accession>A0A388KQX7</accession>
<dbReference type="FunFam" id="1.10.238.10:FF:000178">
    <property type="entry name" value="Calmodulin-2 A"/>
    <property type="match status" value="1"/>
</dbReference>
<dbReference type="OrthoDB" id="26525at2759"/>
<feature type="region of interest" description="Disordered" evidence="3">
    <location>
        <begin position="1"/>
        <end position="111"/>
    </location>
</feature>
<dbReference type="SUPFAM" id="SSF47473">
    <property type="entry name" value="EF-hand"/>
    <property type="match status" value="1"/>
</dbReference>
<dbReference type="EMBL" id="BFEA01000165">
    <property type="protein sequence ID" value="GBG72464.1"/>
    <property type="molecule type" value="Genomic_DNA"/>
</dbReference>
<evidence type="ECO:0000256" key="2">
    <source>
        <dbReference type="ARBA" id="ARBA00022837"/>
    </source>
</evidence>
<dbReference type="SMART" id="SM00054">
    <property type="entry name" value="EFh"/>
    <property type="match status" value="4"/>
</dbReference>
<protein>
    <recommendedName>
        <fullName evidence="4">EF-hand domain-containing protein</fullName>
    </recommendedName>
</protein>
<feature type="compositionally biased region" description="Basic and acidic residues" evidence="3">
    <location>
        <begin position="213"/>
        <end position="231"/>
    </location>
</feature>
<feature type="domain" description="EF-hand" evidence="4">
    <location>
        <begin position="310"/>
        <end position="345"/>
    </location>
</feature>
<dbReference type="AlphaFoldDB" id="A0A388KQX7"/>